<organism evidence="1 2">
    <name type="scientific">Blepharisma stoltei</name>
    <dbReference type="NCBI Taxonomy" id="1481888"/>
    <lineage>
        <taxon>Eukaryota</taxon>
        <taxon>Sar</taxon>
        <taxon>Alveolata</taxon>
        <taxon>Ciliophora</taxon>
        <taxon>Postciliodesmatophora</taxon>
        <taxon>Heterotrichea</taxon>
        <taxon>Heterotrichida</taxon>
        <taxon>Blepharismidae</taxon>
        <taxon>Blepharisma</taxon>
    </lineage>
</organism>
<sequence>MIFIYKIFYYKIEFCFNLSDYKDRVQYGRNCTWTFKLRMQRRNFLSKRFYRSPSAITPVSISIKNSSRILTYVNPKIIHSQIYMRWIN</sequence>
<protein>
    <submittedName>
        <fullName evidence="1">Uncharacterized protein</fullName>
    </submittedName>
</protein>
<accession>A0AAU9JV00</accession>
<keyword evidence="2" id="KW-1185">Reference proteome</keyword>
<dbReference type="AlphaFoldDB" id="A0AAU9JV00"/>
<evidence type="ECO:0000313" key="1">
    <source>
        <dbReference type="EMBL" id="CAG9324719.1"/>
    </source>
</evidence>
<evidence type="ECO:0000313" key="2">
    <source>
        <dbReference type="Proteomes" id="UP001162131"/>
    </source>
</evidence>
<reference evidence="1" key="1">
    <citation type="submission" date="2021-09" db="EMBL/GenBank/DDBJ databases">
        <authorList>
            <consortium name="AG Swart"/>
            <person name="Singh M."/>
            <person name="Singh A."/>
            <person name="Seah K."/>
            <person name="Emmerich C."/>
        </authorList>
    </citation>
    <scope>NUCLEOTIDE SEQUENCE</scope>
    <source>
        <strain evidence="1">ATCC30299</strain>
    </source>
</reference>
<gene>
    <name evidence="1" type="ORF">BSTOLATCC_MIC36676</name>
</gene>
<proteinExistence type="predicted"/>
<comment type="caution">
    <text evidence="1">The sequence shown here is derived from an EMBL/GenBank/DDBJ whole genome shotgun (WGS) entry which is preliminary data.</text>
</comment>
<dbReference type="EMBL" id="CAJZBQ010000036">
    <property type="protein sequence ID" value="CAG9324719.1"/>
    <property type="molecule type" value="Genomic_DNA"/>
</dbReference>
<name>A0AAU9JV00_9CILI</name>
<dbReference type="Proteomes" id="UP001162131">
    <property type="component" value="Unassembled WGS sequence"/>
</dbReference>